<organism evidence="1 2">
    <name type="scientific">Phyllotreta striolata</name>
    <name type="common">Striped flea beetle</name>
    <name type="synonym">Crioceris striolata</name>
    <dbReference type="NCBI Taxonomy" id="444603"/>
    <lineage>
        <taxon>Eukaryota</taxon>
        <taxon>Metazoa</taxon>
        <taxon>Ecdysozoa</taxon>
        <taxon>Arthropoda</taxon>
        <taxon>Hexapoda</taxon>
        <taxon>Insecta</taxon>
        <taxon>Pterygota</taxon>
        <taxon>Neoptera</taxon>
        <taxon>Endopterygota</taxon>
        <taxon>Coleoptera</taxon>
        <taxon>Polyphaga</taxon>
        <taxon>Cucujiformia</taxon>
        <taxon>Chrysomeloidea</taxon>
        <taxon>Chrysomelidae</taxon>
        <taxon>Galerucinae</taxon>
        <taxon>Alticini</taxon>
        <taxon>Phyllotreta</taxon>
    </lineage>
</organism>
<accession>A0A9N9XIP3</accession>
<dbReference type="Proteomes" id="UP001153712">
    <property type="component" value="Chromosome 1"/>
</dbReference>
<dbReference type="EMBL" id="OU900094">
    <property type="protein sequence ID" value="CAG9853821.1"/>
    <property type="molecule type" value="Genomic_DNA"/>
</dbReference>
<dbReference type="AlphaFoldDB" id="A0A9N9XIP3"/>
<dbReference type="GO" id="GO:0005829">
    <property type="term" value="C:cytosol"/>
    <property type="evidence" value="ECO:0007669"/>
    <property type="project" value="TreeGrafter"/>
</dbReference>
<reference evidence="1" key="1">
    <citation type="submission" date="2022-01" db="EMBL/GenBank/DDBJ databases">
        <authorList>
            <person name="King R."/>
        </authorList>
    </citation>
    <scope>NUCLEOTIDE SEQUENCE</scope>
</reference>
<dbReference type="Pfam" id="PF10294">
    <property type="entry name" value="Methyltransf_16"/>
    <property type="match status" value="1"/>
</dbReference>
<dbReference type="PANTHER" id="PTHR14614">
    <property type="entry name" value="HEPATOCELLULAR CARCINOMA-ASSOCIATED ANTIGEN"/>
    <property type="match status" value="1"/>
</dbReference>
<sequence length="215" mass="24308">MSGVFIRELDIELINDEAKTLELHQKIEGDVSCVVWDASITLAKYLENLNKKRPGCLQNMNVVELGAGVGCVGITAACLGANVLVTDLDRALPLLILNTEVNKAQWKDYGAIEVKSLNWGEDLEMKDLPNLILLADCIYYNESINPLIKTLKELSNADTEIIVCQEMRDTEKQLECWKNFTKIAKEHFEFSFIPIEEHHPIYCSSDVVLLRLKKL</sequence>
<dbReference type="OrthoDB" id="413520at2759"/>
<dbReference type="InterPro" id="IPR029063">
    <property type="entry name" value="SAM-dependent_MTases_sf"/>
</dbReference>
<dbReference type="PANTHER" id="PTHR14614:SF44">
    <property type="entry name" value="PROTEIN N-LYSINE METHYLTRANSFERASE METTL21D"/>
    <property type="match status" value="1"/>
</dbReference>
<proteinExistence type="predicted"/>
<name>A0A9N9XIP3_PHYSR</name>
<evidence type="ECO:0000313" key="2">
    <source>
        <dbReference type="Proteomes" id="UP001153712"/>
    </source>
</evidence>
<gene>
    <name evidence="1" type="ORF">PHYEVI_LOCUS288</name>
</gene>
<dbReference type="Gene3D" id="3.40.50.150">
    <property type="entry name" value="Vaccinia Virus protein VP39"/>
    <property type="match status" value="1"/>
</dbReference>
<keyword evidence="2" id="KW-1185">Reference proteome</keyword>
<dbReference type="InterPro" id="IPR019410">
    <property type="entry name" value="Methyltransf_16"/>
</dbReference>
<protein>
    <submittedName>
        <fullName evidence="1">Uncharacterized protein</fullName>
    </submittedName>
</protein>
<dbReference type="SUPFAM" id="SSF53335">
    <property type="entry name" value="S-adenosyl-L-methionine-dependent methyltransferases"/>
    <property type="match status" value="1"/>
</dbReference>
<dbReference type="GO" id="GO:0032991">
    <property type="term" value="C:protein-containing complex"/>
    <property type="evidence" value="ECO:0007669"/>
    <property type="project" value="TreeGrafter"/>
</dbReference>
<evidence type="ECO:0000313" key="1">
    <source>
        <dbReference type="EMBL" id="CAG9853821.1"/>
    </source>
</evidence>